<comment type="caution">
    <text evidence="12">The sequence shown here is derived from an EMBL/GenBank/DDBJ whole genome shotgun (WGS) entry which is preliminary data.</text>
</comment>
<dbReference type="PIRSF" id="PIRSF001549">
    <property type="entry name" value="His-tRNA_synth"/>
    <property type="match status" value="1"/>
</dbReference>
<dbReference type="InterPro" id="IPR045864">
    <property type="entry name" value="aa-tRNA-synth_II/BPL/LPL"/>
</dbReference>
<dbReference type="SUPFAM" id="SSF52954">
    <property type="entry name" value="Class II aaRS ABD-related"/>
    <property type="match status" value="1"/>
</dbReference>
<gene>
    <name evidence="12" type="ORF">OB236_34000</name>
</gene>
<evidence type="ECO:0000256" key="1">
    <source>
        <dbReference type="ARBA" id="ARBA00008226"/>
    </source>
</evidence>
<dbReference type="EMBL" id="JAOQIO010000113">
    <property type="protein sequence ID" value="MCU6797155.1"/>
    <property type="molecule type" value="Genomic_DNA"/>
</dbReference>
<dbReference type="Gene3D" id="3.40.50.800">
    <property type="entry name" value="Anticodon-binding domain"/>
    <property type="match status" value="1"/>
</dbReference>
<keyword evidence="7" id="KW-0648">Protein biosynthesis</keyword>
<feature type="domain" description="Aminoacyl-transfer RNA synthetases class-II family profile" evidence="11">
    <location>
        <begin position="1"/>
        <end position="342"/>
    </location>
</feature>
<keyword evidence="12" id="KW-0436">Ligase</keyword>
<dbReference type="InterPro" id="IPR015807">
    <property type="entry name" value="His-tRNA-ligase"/>
</dbReference>
<keyword evidence="8" id="KW-0030">Aminoacyl-tRNA synthetase</keyword>
<dbReference type="InterPro" id="IPR004516">
    <property type="entry name" value="HisRS/HisZ"/>
</dbReference>
<dbReference type="InterPro" id="IPR006195">
    <property type="entry name" value="aa-tRNA-synth_II"/>
</dbReference>
<evidence type="ECO:0000256" key="10">
    <source>
        <dbReference type="NCBIfam" id="TIGR00442"/>
    </source>
</evidence>
<sequence length="449" mass="49452">MQNVKGTFDYVGAEQALRKKVQSVIEANFELYDFDSMETPVLNEQELLASKYAGGDEILKEMYQLSDQGNRQLGLRYDLTIPFAKVVALNPGLEIPFKRYEIGKVFRDGPVKRGRLREFIQCDADVVGIQGPEAEAELMQLAATVFRQLGMDVVITWNNRQFLSELLARLGVVSADERLSVMLTLDKIAKIGREGVKAELSTKGLDDGVTRNIIGLISMDNPTLGQLTAQFDLGASRGAEEAAALQALIDQTGLGLRCRFDPFLSRGLSFYTGTVYEIFDKTGGYGSSLGSGGRYDDIIGHLVGREDLRYPAVGLSFGMESIMELLLEKEMPIAPSYVLVLPIGREQTSLALQAAAKLRSAEIRTRVDASGRKLKKSLTSAASKGIRYVILIGEAEAVQGQVRLKDMKEMTESAMPIETAVLTIRETSTVIVMPVQQTDYARRPESEKE</sequence>
<accession>A0ABT2UR62</accession>
<dbReference type="Proteomes" id="UP001652445">
    <property type="component" value="Unassembled WGS sequence"/>
</dbReference>
<dbReference type="Pfam" id="PF03129">
    <property type="entry name" value="HGTP_anticodon"/>
    <property type="match status" value="1"/>
</dbReference>
<evidence type="ECO:0000256" key="7">
    <source>
        <dbReference type="ARBA" id="ARBA00022917"/>
    </source>
</evidence>
<keyword evidence="6" id="KW-0067">ATP-binding</keyword>
<dbReference type="InterPro" id="IPR041715">
    <property type="entry name" value="HisRS-like_core"/>
</dbReference>
<dbReference type="RefSeq" id="WP_262687972.1">
    <property type="nucleotide sequence ID" value="NZ_JAOQIO010000113.1"/>
</dbReference>
<reference evidence="12 13" key="1">
    <citation type="submission" date="2022-09" db="EMBL/GenBank/DDBJ databases">
        <authorList>
            <person name="Han X.L."/>
            <person name="Wang Q."/>
            <person name="Lu T."/>
        </authorList>
    </citation>
    <scope>NUCLEOTIDE SEQUENCE [LARGE SCALE GENOMIC DNA]</scope>
    <source>
        <strain evidence="12 13">WQ 127069</strain>
    </source>
</reference>
<dbReference type="Pfam" id="PF13393">
    <property type="entry name" value="tRNA-synt_His"/>
    <property type="match status" value="1"/>
</dbReference>
<dbReference type="EC" id="6.1.1.21" evidence="2 10"/>
<evidence type="ECO:0000313" key="13">
    <source>
        <dbReference type="Proteomes" id="UP001652445"/>
    </source>
</evidence>
<evidence type="ECO:0000256" key="5">
    <source>
        <dbReference type="ARBA" id="ARBA00022741"/>
    </source>
</evidence>
<evidence type="ECO:0000256" key="9">
    <source>
        <dbReference type="ARBA" id="ARBA00047639"/>
    </source>
</evidence>
<evidence type="ECO:0000256" key="2">
    <source>
        <dbReference type="ARBA" id="ARBA00012815"/>
    </source>
</evidence>
<keyword evidence="13" id="KW-1185">Reference proteome</keyword>
<dbReference type="InterPro" id="IPR036621">
    <property type="entry name" value="Anticodon-bd_dom_sf"/>
</dbReference>
<evidence type="ECO:0000313" key="12">
    <source>
        <dbReference type="EMBL" id="MCU6797155.1"/>
    </source>
</evidence>
<name>A0ABT2UR62_9BACL</name>
<dbReference type="PANTHER" id="PTHR11476:SF7">
    <property type="entry name" value="HISTIDINE--TRNA LIGASE"/>
    <property type="match status" value="1"/>
</dbReference>
<dbReference type="NCBIfam" id="NF009085">
    <property type="entry name" value="PRK12420.1"/>
    <property type="match status" value="1"/>
</dbReference>
<dbReference type="NCBIfam" id="TIGR00442">
    <property type="entry name" value="hisS"/>
    <property type="match status" value="1"/>
</dbReference>
<dbReference type="InterPro" id="IPR004154">
    <property type="entry name" value="Anticodon-bd"/>
</dbReference>
<keyword evidence="4" id="KW-0963">Cytoplasm</keyword>
<evidence type="ECO:0000256" key="3">
    <source>
        <dbReference type="ARBA" id="ARBA00017399"/>
    </source>
</evidence>
<proteinExistence type="inferred from homology"/>
<dbReference type="PROSITE" id="PS50862">
    <property type="entry name" value="AA_TRNA_LIGASE_II"/>
    <property type="match status" value="1"/>
</dbReference>
<comment type="catalytic activity">
    <reaction evidence="9">
        <text>tRNA(His) + L-histidine + ATP = L-histidyl-tRNA(His) + AMP + diphosphate + H(+)</text>
        <dbReference type="Rhea" id="RHEA:17313"/>
        <dbReference type="Rhea" id="RHEA-COMP:9665"/>
        <dbReference type="Rhea" id="RHEA-COMP:9689"/>
        <dbReference type="ChEBI" id="CHEBI:15378"/>
        <dbReference type="ChEBI" id="CHEBI:30616"/>
        <dbReference type="ChEBI" id="CHEBI:33019"/>
        <dbReference type="ChEBI" id="CHEBI:57595"/>
        <dbReference type="ChEBI" id="CHEBI:78442"/>
        <dbReference type="ChEBI" id="CHEBI:78527"/>
        <dbReference type="ChEBI" id="CHEBI:456215"/>
        <dbReference type="EC" id="6.1.1.21"/>
    </reaction>
</comment>
<evidence type="ECO:0000256" key="6">
    <source>
        <dbReference type="ARBA" id="ARBA00022840"/>
    </source>
</evidence>
<organism evidence="12 13">
    <name type="scientific">Paenibacillus baimaensis</name>
    <dbReference type="NCBI Taxonomy" id="2982185"/>
    <lineage>
        <taxon>Bacteria</taxon>
        <taxon>Bacillati</taxon>
        <taxon>Bacillota</taxon>
        <taxon>Bacilli</taxon>
        <taxon>Bacillales</taxon>
        <taxon>Paenibacillaceae</taxon>
        <taxon>Paenibacillus</taxon>
    </lineage>
</organism>
<evidence type="ECO:0000256" key="4">
    <source>
        <dbReference type="ARBA" id="ARBA00022490"/>
    </source>
</evidence>
<dbReference type="Gene3D" id="3.30.930.10">
    <property type="entry name" value="Bira Bifunctional Protein, Domain 2"/>
    <property type="match status" value="1"/>
</dbReference>
<evidence type="ECO:0000259" key="11">
    <source>
        <dbReference type="PROSITE" id="PS50862"/>
    </source>
</evidence>
<comment type="similarity">
    <text evidence="1">Belongs to the class-II aminoacyl-tRNA synthetase family.</text>
</comment>
<dbReference type="GO" id="GO:0004821">
    <property type="term" value="F:histidine-tRNA ligase activity"/>
    <property type="evidence" value="ECO:0007669"/>
    <property type="project" value="UniProtKB-EC"/>
</dbReference>
<protein>
    <recommendedName>
        <fullName evidence="3 10">Histidine--tRNA ligase</fullName>
        <ecNumber evidence="2 10">6.1.1.21</ecNumber>
    </recommendedName>
</protein>
<dbReference type="CDD" id="cd00773">
    <property type="entry name" value="HisRS-like_core"/>
    <property type="match status" value="1"/>
</dbReference>
<evidence type="ECO:0000256" key="8">
    <source>
        <dbReference type="ARBA" id="ARBA00023146"/>
    </source>
</evidence>
<keyword evidence="5" id="KW-0547">Nucleotide-binding</keyword>
<dbReference type="PANTHER" id="PTHR11476">
    <property type="entry name" value="HISTIDYL-TRNA SYNTHETASE"/>
    <property type="match status" value="1"/>
</dbReference>
<dbReference type="SUPFAM" id="SSF55681">
    <property type="entry name" value="Class II aaRS and biotin synthetases"/>
    <property type="match status" value="1"/>
</dbReference>